<reference evidence="1" key="1">
    <citation type="submission" date="2006-01" db="EMBL/GenBank/DDBJ databases">
        <title>Complete sequence of Anaeromyxobacter dehalogenans 2CP-C.</title>
        <authorList>
            <consortium name="US DOE Joint Genome Institute"/>
            <person name="Copeland A."/>
            <person name="Lucas S."/>
            <person name="Lapidus A."/>
            <person name="Barry K."/>
            <person name="Detter J.C."/>
            <person name="Glavina T."/>
            <person name="Hammon N."/>
            <person name="Israni S."/>
            <person name="Pitluck S."/>
            <person name="Brettin T."/>
            <person name="Bruce D."/>
            <person name="Han C."/>
            <person name="Tapia R."/>
            <person name="Gilna P."/>
            <person name="Kiss H."/>
            <person name="Schmutz J."/>
            <person name="Larimer F."/>
            <person name="Land M."/>
            <person name="Kyrpides N."/>
            <person name="Anderson I."/>
            <person name="Sanford R.A."/>
            <person name="Ritalahti K.M."/>
            <person name="Thomas H.S."/>
            <person name="Kirby J.R."/>
            <person name="Zhulin I.B."/>
            <person name="Loeffler F.E."/>
            <person name="Richardson P."/>
        </authorList>
    </citation>
    <scope>NUCLEOTIDE SEQUENCE</scope>
    <source>
        <strain evidence="1">2CP-C</strain>
    </source>
</reference>
<dbReference type="Gene3D" id="3.40.50.1000">
    <property type="entry name" value="HAD superfamily/HAD-like"/>
    <property type="match status" value="1"/>
</dbReference>
<name>Q2IF80_ANADE</name>
<gene>
    <name evidence="1" type="ordered locus">Adeh_3474</name>
</gene>
<dbReference type="Proteomes" id="UP000001935">
    <property type="component" value="Chromosome"/>
</dbReference>
<dbReference type="STRING" id="290397.Adeh_3474"/>
<dbReference type="SUPFAM" id="SSF56784">
    <property type="entry name" value="HAD-like"/>
    <property type="match status" value="1"/>
</dbReference>
<dbReference type="InterPro" id="IPR023214">
    <property type="entry name" value="HAD_sf"/>
</dbReference>
<dbReference type="InterPro" id="IPR036412">
    <property type="entry name" value="HAD-like_sf"/>
</dbReference>
<evidence type="ECO:0000313" key="1">
    <source>
        <dbReference type="EMBL" id="ABC83240.1"/>
    </source>
</evidence>
<dbReference type="eggNOG" id="COG0546">
    <property type="taxonomic scope" value="Bacteria"/>
</dbReference>
<dbReference type="EMBL" id="CP000251">
    <property type="protein sequence ID" value="ABC83240.1"/>
    <property type="molecule type" value="Genomic_DNA"/>
</dbReference>
<protein>
    <recommendedName>
        <fullName evidence="3">Haloacid dehalogenase-like hydrolase</fullName>
    </recommendedName>
</protein>
<dbReference type="KEGG" id="ade:Adeh_3474"/>
<accession>Q2IF80</accession>
<proteinExistence type="predicted"/>
<dbReference type="RefSeq" id="WP_011422522.1">
    <property type="nucleotide sequence ID" value="NC_007760.1"/>
</dbReference>
<sequence>MPGRARIEEQAAILAAVLARARAAAPGGVVVFDLDSTLLDNRPRQARILRDYGRAAGVPALLGARPEHWTSWDLAAALAAAGLPPDEVARHLRPARAFWAGRFFTSAYCRLDVPLPGAPGLVRATAGAGAIVAYVTGRPLAMEAGTLEVFRAAGFPLPDGARVHLFLKPDEALGDEAWKALARGRVERLGPVVAAFDNEPAHVNAYARAWPDALCVHLDTDHSGRPVEVLARVPSIRDFRLPQPLHHVLGDHRGEPAAAEDVHDG</sequence>
<dbReference type="HOGENOM" id="CLU_097105_0_0_7"/>
<organism evidence="1 2">
    <name type="scientific">Anaeromyxobacter dehalogenans (strain 2CP-C)</name>
    <dbReference type="NCBI Taxonomy" id="290397"/>
    <lineage>
        <taxon>Bacteria</taxon>
        <taxon>Pseudomonadati</taxon>
        <taxon>Myxococcota</taxon>
        <taxon>Myxococcia</taxon>
        <taxon>Myxococcales</taxon>
        <taxon>Cystobacterineae</taxon>
        <taxon>Anaeromyxobacteraceae</taxon>
        <taxon>Anaeromyxobacter</taxon>
    </lineage>
</organism>
<evidence type="ECO:0008006" key="3">
    <source>
        <dbReference type="Google" id="ProtNLM"/>
    </source>
</evidence>
<evidence type="ECO:0000313" key="2">
    <source>
        <dbReference type="Proteomes" id="UP000001935"/>
    </source>
</evidence>
<dbReference type="AlphaFoldDB" id="Q2IF80"/>